<feature type="transmembrane region" description="Helical" evidence="6">
    <location>
        <begin position="439"/>
        <end position="457"/>
    </location>
</feature>
<dbReference type="Proteomes" id="UP000331127">
    <property type="component" value="Unassembled WGS sequence"/>
</dbReference>
<dbReference type="EMBL" id="BLAE01000008">
    <property type="protein sequence ID" value="GES07855.1"/>
    <property type="molecule type" value="Genomic_DNA"/>
</dbReference>
<keyword evidence="4 6" id="KW-1133">Transmembrane helix</keyword>
<feature type="transmembrane region" description="Helical" evidence="6">
    <location>
        <begin position="45"/>
        <end position="66"/>
    </location>
</feature>
<feature type="transmembrane region" description="Helical" evidence="6">
    <location>
        <begin position="412"/>
        <end position="433"/>
    </location>
</feature>
<protein>
    <submittedName>
        <fullName evidence="7">Amino acid permease</fullName>
    </submittedName>
</protein>
<dbReference type="GO" id="GO:0015171">
    <property type="term" value="F:amino acid transmembrane transporter activity"/>
    <property type="evidence" value="ECO:0007669"/>
    <property type="project" value="TreeGrafter"/>
</dbReference>
<evidence type="ECO:0000256" key="2">
    <source>
        <dbReference type="ARBA" id="ARBA00022448"/>
    </source>
</evidence>
<dbReference type="InterPro" id="IPR002293">
    <property type="entry name" value="AA/rel_permease1"/>
</dbReference>
<dbReference type="PIRSF" id="PIRSF006060">
    <property type="entry name" value="AA_transporter"/>
    <property type="match status" value="1"/>
</dbReference>
<feature type="transmembrane region" description="Helical" evidence="6">
    <location>
        <begin position="78"/>
        <end position="98"/>
    </location>
</feature>
<gene>
    <name evidence="7" type="ORF">Amac_014500</name>
</gene>
<feature type="transmembrane region" description="Helical" evidence="6">
    <location>
        <begin position="261"/>
        <end position="285"/>
    </location>
</feature>
<keyword evidence="3 6" id="KW-0812">Transmembrane</keyword>
<organism evidence="7 8">
    <name type="scientific">Acrocarpospora macrocephala</name>
    <dbReference type="NCBI Taxonomy" id="150177"/>
    <lineage>
        <taxon>Bacteria</taxon>
        <taxon>Bacillati</taxon>
        <taxon>Actinomycetota</taxon>
        <taxon>Actinomycetes</taxon>
        <taxon>Streptosporangiales</taxon>
        <taxon>Streptosporangiaceae</taxon>
        <taxon>Acrocarpospora</taxon>
    </lineage>
</organism>
<dbReference type="Pfam" id="PF13520">
    <property type="entry name" value="AA_permease_2"/>
    <property type="match status" value="1"/>
</dbReference>
<evidence type="ECO:0000256" key="1">
    <source>
        <dbReference type="ARBA" id="ARBA00004141"/>
    </source>
</evidence>
<sequence>MLRTAGLREIYTRNDLIVLGLGVMIGAGIFSIAGRQAASMAGPGVILSFMIAGITSLLAAICYAELCSTMPVSGSAYTYTYVIFGEVWAWIIGWSLILEMELAAAVVARVWSLYFAQMLTELGIAVPPLLSRPEGFDLFTLLILTTLTGIVAFNAKVGLRALWVMVSAKLVGISAVIIIGALHFSPSNIAQIPVDPAPLVTDADTLHSTVFGLLIGETHAFGWFGILAATPAIAFAYLGFDIVTTAAEETKDATRTVPQGMIRALATATVIYIAVAVVMIGMVTYSKITQGAPLADAFRLVGETFMVHVINITAVLGLTTVVFVLLVGQTRVVFAMARDGLLPTQLARLSGSHRTPATATLVIGAIAILLAEFGPVLTLEQLVVIGTLFAFMIVSAGVISMRRSMPDLPRGFKVPMSPLVPALSIVATLWLMLNLQVITWLYFVLWMAVGVLVYQLYGRRHSALAPTIGRHRRPQPPKHQSRT</sequence>
<accession>A0A5M3WFI4</accession>
<evidence type="ECO:0000256" key="4">
    <source>
        <dbReference type="ARBA" id="ARBA00022989"/>
    </source>
</evidence>
<dbReference type="Gene3D" id="1.20.1740.10">
    <property type="entry name" value="Amino acid/polyamine transporter I"/>
    <property type="match status" value="1"/>
</dbReference>
<evidence type="ECO:0000256" key="3">
    <source>
        <dbReference type="ARBA" id="ARBA00022692"/>
    </source>
</evidence>
<comment type="caution">
    <text evidence="7">The sequence shown here is derived from an EMBL/GenBank/DDBJ whole genome shotgun (WGS) entry which is preliminary data.</text>
</comment>
<feature type="transmembrane region" description="Helical" evidence="6">
    <location>
        <begin position="305"/>
        <end position="328"/>
    </location>
</feature>
<dbReference type="PANTHER" id="PTHR43243:SF4">
    <property type="entry name" value="CATIONIC AMINO ACID TRANSPORTER 4"/>
    <property type="match status" value="1"/>
</dbReference>
<feature type="transmembrane region" description="Helical" evidence="6">
    <location>
        <begin position="162"/>
        <end position="184"/>
    </location>
</feature>
<feature type="transmembrane region" description="Helical" evidence="6">
    <location>
        <begin position="357"/>
        <end position="376"/>
    </location>
</feature>
<keyword evidence="8" id="KW-1185">Reference proteome</keyword>
<keyword evidence="5 6" id="KW-0472">Membrane</keyword>
<evidence type="ECO:0000313" key="7">
    <source>
        <dbReference type="EMBL" id="GES07855.1"/>
    </source>
</evidence>
<evidence type="ECO:0000313" key="8">
    <source>
        <dbReference type="Proteomes" id="UP000331127"/>
    </source>
</evidence>
<feature type="transmembrane region" description="Helical" evidence="6">
    <location>
        <begin position="16"/>
        <end position="33"/>
    </location>
</feature>
<dbReference type="PANTHER" id="PTHR43243">
    <property type="entry name" value="INNER MEMBRANE TRANSPORTER YGJI-RELATED"/>
    <property type="match status" value="1"/>
</dbReference>
<reference evidence="7 8" key="1">
    <citation type="submission" date="2019-10" db="EMBL/GenBank/DDBJ databases">
        <title>Whole genome shotgun sequence of Acrocarpospora macrocephala NBRC 16266.</title>
        <authorList>
            <person name="Ichikawa N."/>
            <person name="Kimura A."/>
            <person name="Kitahashi Y."/>
            <person name="Komaki H."/>
            <person name="Oguchi A."/>
        </authorList>
    </citation>
    <scope>NUCLEOTIDE SEQUENCE [LARGE SCALE GENOMIC DNA]</scope>
    <source>
        <strain evidence="7 8">NBRC 16266</strain>
    </source>
</reference>
<keyword evidence="2" id="KW-0813">Transport</keyword>
<dbReference type="AlphaFoldDB" id="A0A5M3WFI4"/>
<evidence type="ECO:0000256" key="6">
    <source>
        <dbReference type="SAM" id="Phobius"/>
    </source>
</evidence>
<feature type="transmembrane region" description="Helical" evidence="6">
    <location>
        <begin position="220"/>
        <end position="240"/>
    </location>
</feature>
<feature type="transmembrane region" description="Helical" evidence="6">
    <location>
        <begin position="110"/>
        <end position="130"/>
    </location>
</feature>
<evidence type="ECO:0000256" key="5">
    <source>
        <dbReference type="ARBA" id="ARBA00023136"/>
    </source>
</evidence>
<proteinExistence type="predicted"/>
<comment type="subcellular location">
    <subcellularLocation>
        <location evidence="1">Membrane</location>
        <topology evidence="1">Multi-pass membrane protein</topology>
    </subcellularLocation>
</comment>
<feature type="transmembrane region" description="Helical" evidence="6">
    <location>
        <begin position="136"/>
        <end position="155"/>
    </location>
</feature>
<feature type="transmembrane region" description="Helical" evidence="6">
    <location>
        <begin position="382"/>
        <end position="400"/>
    </location>
</feature>
<name>A0A5M3WFI4_9ACTN</name>
<dbReference type="GO" id="GO:0016020">
    <property type="term" value="C:membrane"/>
    <property type="evidence" value="ECO:0007669"/>
    <property type="project" value="UniProtKB-SubCell"/>
</dbReference>